<feature type="compositionally biased region" description="Low complexity" evidence="1">
    <location>
        <begin position="171"/>
        <end position="184"/>
    </location>
</feature>
<evidence type="ECO:0000256" key="1">
    <source>
        <dbReference type="SAM" id="MobiDB-lite"/>
    </source>
</evidence>
<feature type="compositionally biased region" description="Basic residues" evidence="1">
    <location>
        <begin position="150"/>
        <end position="164"/>
    </location>
</feature>
<dbReference type="Proteomes" id="UP001153365">
    <property type="component" value="Unassembled WGS sequence"/>
</dbReference>
<feature type="region of interest" description="Disordered" evidence="1">
    <location>
        <begin position="274"/>
        <end position="317"/>
    </location>
</feature>
<accession>A0AAV0BHJ0</accession>
<gene>
    <name evidence="2" type="ORF">PPACK8108_LOCUS20070</name>
</gene>
<organism evidence="2 3">
    <name type="scientific">Phakopsora pachyrhizi</name>
    <name type="common">Asian soybean rust disease fungus</name>
    <dbReference type="NCBI Taxonomy" id="170000"/>
    <lineage>
        <taxon>Eukaryota</taxon>
        <taxon>Fungi</taxon>
        <taxon>Dikarya</taxon>
        <taxon>Basidiomycota</taxon>
        <taxon>Pucciniomycotina</taxon>
        <taxon>Pucciniomycetes</taxon>
        <taxon>Pucciniales</taxon>
        <taxon>Phakopsoraceae</taxon>
        <taxon>Phakopsora</taxon>
    </lineage>
</organism>
<feature type="compositionally biased region" description="Polar residues" evidence="1">
    <location>
        <begin position="19"/>
        <end position="41"/>
    </location>
</feature>
<proteinExistence type="predicted"/>
<name>A0AAV0BHJ0_PHAPC</name>
<feature type="region of interest" description="Disordered" evidence="1">
    <location>
        <begin position="118"/>
        <end position="195"/>
    </location>
</feature>
<feature type="compositionally biased region" description="Low complexity" evidence="1">
    <location>
        <begin position="133"/>
        <end position="146"/>
    </location>
</feature>
<evidence type="ECO:0000313" key="2">
    <source>
        <dbReference type="EMBL" id="CAH7685528.1"/>
    </source>
</evidence>
<dbReference type="EMBL" id="CALTRL010005729">
    <property type="protein sequence ID" value="CAH7685528.1"/>
    <property type="molecule type" value="Genomic_DNA"/>
</dbReference>
<dbReference type="CDD" id="cd00024">
    <property type="entry name" value="CD_CSD"/>
    <property type="match status" value="1"/>
</dbReference>
<reference evidence="2" key="1">
    <citation type="submission" date="2022-06" db="EMBL/GenBank/DDBJ databases">
        <authorList>
            <consortium name="SYNGENTA / RWTH Aachen University"/>
        </authorList>
    </citation>
    <scope>NUCLEOTIDE SEQUENCE</scope>
</reference>
<keyword evidence="3" id="KW-1185">Reference proteome</keyword>
<feature type="region of interest" description="Disordered" evidence="1">
    <location>
        <begin position="1"/>
        <end position="48"/>
    </location>
</feature>
<dbReference type="SUPFAM" id="SSF54160">
    <property type="entry name" value="Chromo domain-like"/>
    <property type="match status" value="1"/>
</dbReference>
<comment type="caution">
    <text evidence="2">The sequence shown here is derived from an EMBL/GenBank/DDBJ whole genome shotgun (WGS) entry which is preliminary data.</text>
</comment>
<dbReference type="InterPro" id="IPR016197">
    <property type="entry name" value="Chromo-like_dom_sf"/>
</dbReference>
<dbReference type="AlphaFoldDB" id="A0AAV0BHJ0"/>
<dbReference type="Gene3D" id="2.40.50.40">
    <property type="match status" value="1"/>
</dbReference>
<protein>
    <submittedName>
        <fullName evidence="2">Expressed protein</fullName>
    </submittedName>
</protein>
<evidence type="ECO:0000313" key="3">
    <source>
        <dbReference type="Proteomes" id="UP001153365"/>
    </source>
</evidence>
<sequence length="353" mass="39859">MTSSSDVESDTETDKTFSDTEQIQENQIDSSRPKDTSPTSESPKEEYEVECIEGTHIFGSQPCKRLYKVRFKGWPDPEWQPEDNLDNSLELVRCFWENKHKGLRECIEAQRVLLEELDSKSNDQSSDPENEKLQLSIPQPQQSSSSKAVPLKRKSRNRARRSKLPVKGPVDSDLASSSSDSSDSSEAEFNQHNPLPEAITSTLERFCGAAKTADFGECLMFDMSYEPEDPECRAKIDSIKPKALAHLSSSFKLDCQPSTSKSEHDPKLKVRLSLKSKSPESGVKASERNRYRRPKRKRSDSSFKKSVNGSDSDVDNPIFKRLKGKVTDCNDSLRKKCLRKVKIRSVTSQVLNS</sequence>